<accession>W4P846</accession>
<organism evidence="2 3">
    <name type="scientific">Bacteroides pyogenes JCM 6292</name>
    <dbReference type="NCBI Taxonomy" id="1235809"/>
    <lineage>
        <taxon>Bacteria</taxon>
        <taxon>Pseudomonadati</taxon>
        <taxon>Bacteroidota</taxon>
        <taxon>Bacteroidia</taxon>
        <taxon>Bacteroidales</taxon>
        <taxon>Bacteroidaceae</taxon>
        <taxon>Bacteroides</taxon>
    </lineage>
</organism>
<evidence type="ECO:0000313" key="3">
    <source>
        <dbReference type="Proteomes" id="UP000018861"/>
    </source>
</evidence>
<reference evidence="2 3" key="1">
    <citation type="journal article" date="2014" name="Genome Announc.">
        <title>Draft Genome Sequences of Three Strains of Bacteroides pyogenes Isolated from a Cat and Swine.</title>
        <authorList>
            <person name="Sakamoto M."/>
            <person name="Oshima K."/>
            <person name="Suda W."/>
            <person name="Kitamura K."/>
            <person name="Iida T."/>
            <person name="Hattori M."/>
            <person name="Ohkuma M."/>
        </authorList>
    </citation>
    <scope>NUCLEOTIDE SEQUENCE [LARGE SCALE GENOMIC DNA]</scope>
    <source>
        <strain evidence="2 3">JCM 6292</strain>
    </source>
</reference>
<evidence type="ECO:0000256" key="1">
    <source>
        <dbReference type="SAM" id="Phobius"/>
    </source>
</evidence>
<protein>
    <submittedName>
        <fullName evidence="2">Uncharacterized protein</fullName>
    </submittedName>
</protein>
<evidence type="ECO:0000313" key="2">
    <source>
        <dbReference type="EMBL" id="GAE15593.1"/>
    </source>
</evidence>
<dbReference type="EMBL" id="BAIQ01000019">
    <property type="protein sequence ID" value="GAE15593.1"/>
    <property type="molecule type" value="Genomic_DNA"/>
</dbReference>
<keyword evidence="1" id="KW-0812">Transmembrane</keyword>
<keyword evidence="1" id="KW-0472">Membrane</keyword>
<feature type="transmembrane region" description="Helical" evidence="1">
    <location>
        <begin position="25"/>
        <end position="42"/>
    </location>
</feature>
<gene>
    <name evidence="2" type="ORF">JCM6292_1893</name>
</gene>
<proteinExistence type="predicted"/>
<name>W4P846_9BACE</name>
<dbReference type="AlphaFoldDB" id="W4P846"/>
<dbReference type="Proteomes" id="UP000018861">
    <property type="component" value="Unassembled WGS sequence"/>
</dbReference>
<sequence length="52" mass="6056">MQKFRYQIVSLFSTGDVKIIISSPVLRRIILLYSFIIIFGTIKVDKYAPSFE</sequence>
<comment type="caution">
    <text evidence="2">The sequence shown here is derived from an EMBL/GenBank/DDBJ whole genome shotgun (WGS) entry which is preliminary data.</text>
</comment>
<keyword evidence="1" id="KW-1133">Transmembrane helix</keyword>